<keyword evidence="1" id="KW-0677">Repeat</keyword>
<dbReference type="InterPro" id="IPR007111">
    <property type="entry name" value="NACHT_NTPase"/>
</dbReference>
<gene>
    <name evidence="4" type="ORF">P691DRAFT_813205</name>
</gene>
<dbReference type="OrthoDB" id="5967843at2759"/>
<organism evidence="4 5">
    <name type="scientific">Macrolepiota fuliginosa MF-IS2</name>
    <dbReference type="NCBI Taxonomy" id="1400762"/>
    <lineage>
        <taxon>Eukaryota</taxon>
        <taxon>Fungi</taxon>
        <taxon>Dikarya</taxon>
        <taxon>Basidiomycota</taxon>
        <taxon>Agaricomycotina</taxon>
        <taxon>Agaricomycetes</taxon>
        <taxon>Agaricomycetidae</taxon>
        <taxon>Agaricales</taxon>
        <taxon>Agaricineae</taxon>
        <taxon>Agaricaceae</taxon>
        <taxon>Macrolepiota</taxon>
    </lineage>
</organism>
<evidence type="ECO:0000259" key="3">
    <source>
        <dbReference type="PROSITE" id="PS50837"/>
    </source>
</evidence>
<sequence length="746" mass="83828">MIGKERNQTEAAGNTNRNDPNVQGRERGQKGAKGISGQDGVLSPTAGSPRSVTGNTTPHAGSFGGAHNFAIGSLTMIEGDIPNEGQSIKFLSEHIIVGAEFDSSDHRLGCHPETRLDISRNIQSWVHNLARKYKILWLHGPAGVGKSAILQTIAETEADSLTSILGATLFFSRPNDRNDPQRVFITIAYRLSMKYFAYRKYIVELLTFDPTIVKKSMQEQFKAFIVQPFAIKELLAGSHDTVLIVLDGLDECEGDHAQREIILLIGKFTLRYPTSPLIWLIASRLEIHLQDAFSEDAVQLSYGEIQVDVDSDEGRRDVEKYLWDSFTVIRKRFRRSIPSSLQQWPSESDFSTIATRSSGLFIFPSTIIRFVGDEDYADPTSRLKIVLNIIESTTLSTEGNNPFTTLDALYTRILSEVPPDVLQTTLNLLAFRIMFGGWPFAEVCNWLGVPQGRAYGALRRLHSVLRIPEPENAFEEHLEAFHASFYDYLASRSRSGSLYVRTSEIIQPILLRLVNVLLESHSAEMSDVDATRINLSWPHEKEDRRLELLRDIFRRTLNLLIMVLDEFVNDSVRNEFSRLSAFFQDLDFGEGFRTSSGIYMSAYPISAFSKDLENWGVLKTVPLQSFNYNDVRLDLDLAISRVGEGGLGLRIVWSGNDSLMQRRSLRSVDLVDSQGKSHLSGFLMGNLFKDPDRNVYLEKNLTSWTNMAPSHPITMLGKGRKSCALIQFDVPGEGFWILALPCVQPS</sequence>
<dbReference type="Gene3D" id="3.40.50.300">
    <property type="entry name" value="P-loop containing nucleotide triphosphate hydrolases"/>
    <property type="match status" value="1"/>
</dbReference>
<feature type="region of interest" description="Disordered" evidence="2">
    <location>
        <begin position="1"/>
        <end position="62"/>
    </location>
</feature>
<evidence type="ECO:0000313" key="5">
    <source>
        <dbReference type="Proteomes" id="UP000807342"/>
    </source>
</evidence>
<reference evidence="4" key="1">
    <citation type="submission" date="2020-11" db="EMBL/GenBank/DDBJ databases">
        <authorList>
            <consortium name="DOE Joint Genome Institute"/>
            <person name="Ahrendt S."/>
            <person name="Riley R."/>
            <person name="Andreopoulos W."/>
            <person name="Labutti K."/>
            <person name="Pangilinan J."/>
            <person name="Ruiz-Duenas F.J."/>
            <person name="Barrasa J.M."/>
            <person name="Sanchez-Garcia M."/>
            <person name="Camarero S."/>
            <person name="Miyauchi S."/>
            <person name="Serrano A."/>
            <person name="Linde D."/>
            <person name="Babiker R."/>
            <person name="Drula E."/>
            <person name="Ayuso-Fernandez I."/>
            <person name="Pacheco R."/>
            <person name="Padilla G."/>
            <person name="Ferreira P."/>
            <person name="Barriuso J."/>
            <person name="Kellner H."/>
            <person name="Castanera R."/>
            <person name="Alfaro M."/>
            <person name="Ramirez L."/>
            <person name="Pisabarro A.G."/>
            <person name="Kuo A."/>
            <person name="Tritt A."/>
            <person name="Lipzen A."/>
            <person name="He G."/>
            <person name="Yan M."/>
            <person name="Ng V."/>
            <person name="Cullen D."/>
            <person name="Martin F."/>
            <person name="Rosso M.-N."/>
            <person name="Henrissat B."/>
            <person name="Hibbett D."/>
            <person name="Martinez A.T."/>
            <person name="Grigoriev I.V."/>
        </authorList>
    </citation>
    <scope>NUCLEOTIDE SEQUENCE</scope>
    <source>
        <strain evidence="4">MF-IS2</strain>
    </source>
</reference>
<comment type="caution">
    <text evidence="4">The sequence shown here is derived from an EMBL/GenBank/DDBJ whole genome shotgun (WGS) entry which is preliminary data.</text>
</comment>
<dbReference type="AlphaFoldDB" id="A0A9P6BX96"/>
<dbReference type="SUPFAM" id="SSF52540">
    <property type="entry name" value="P-loop containing nucleoside triphosphate hydrolases"/>
    <property type="match status" value="1"/>
</dbReference>
<accession>A0A9P6BX96</accession>
<feature type="compositionally biased region" description="Polar residues" evidence="2">
    <location>
        <begin position="9"/>
        <end position="21"/>
    </location>
</feature>
<dbReference type="EMBL" id="MU151966">
    <property type="protein sequence ID" value="KAF9441293.1"/>
    <property type="molecule type" value="Genomic_DNA"/>
</dbReference>
<name>A0A9P6BX96_9AGAR</name>
<proteinExistence type="predicted"/>
<feature type="domain" description="NACHT" evidence="3">
    <location>
        <begin position="134"/>
        <end position="284"/>
    </location>
</feature>
<dbReference type="PANTHER" id="PTHR10039">
    <property type="entry name" value="AMELOGENIN"/>
    <property type="match status" value="1"/>
</dbReference>
<evidence type="ECO:0000313" key="4">
    <source>
        <dbReference type="EMBL" id="KAF9441293.1"/>
    </source>
</evidence>
<dbReference type="Proteomes" id="UP000807342">
    <property type="component" value="Unassembled WGS sequence"/>
</dbReference>
<dbReference type="InterPro" id="IPR056884">
    <property type="entry name" value="NPHP3-like_N"/>
</dbReference>
<evidence type="ECO:0000256" key="1">
    <source>
        <dbReference type="ARBA" id="ARBA00022737"/>
    </source>
</evidence>
<feature type="compositionally biased region" description="Polar residues" evidence="2">
    <location>
        <begin position="45"/>
        <end position="59"/>
    </location>
</feature>
<dbReference type="PROSITE" id="PS50837">
    <property type="entry name" value="NACHT"/>
    <property type="match status" value="1"/>
</dbReference>
<dbReference type="InterPro" id="IPR027417">
    <property type="entry name" value="P-loop_NTPase"/>
</dbReference>
<keyword evidence="5" id="KW-1185">Reference proteome</keyword>
<evidence type="ECO:0000256" key="2">
    <source>
        <dbReference type="SAM" id="MobiDB-lite"/>
    </source>
</evidence>
<dbReference type="Pfam" id="PF24883">
    <property type="entry name" value="NPHP3_N"/>
    <property type="match status" value="1"/>
</dbReference>
<protein>
    <recommendedName>
        <fullName evidence="3">NACHT domain-containing protein</fullName>
    </recommendedName>
</protein>